<name>A0A0B7JNT0_BIOOC</name>
<reference evidence="2" key="1">
    <citation type="submission" date="2015-01" db="EMBL/GenBank/DDBJ databases">
        <authorList>
            <person name="Durling Mikael"/>
        </authorList>
    </citation>
    <scope>NUCLEOTIDE SEQUENCE</scope>
</reference>
<proteinExistence type="predicted"/>
<keyword evidence="1" id="KW-0732">Signal</keyword>
<dbReference type="AlphaFoldDB" id="A0A0B7JNT0"/>
<feature type="chain" id="PRO_5002117562" evidence="1">
    <location>
        <begin position="25"/>
        <end position="86"/>
    </location>
</feature>
<evidence type="ECO:0000313" key="2">
    <source>
        <dbReference type="EMBL" id="CEO46648.1"/>
    </source>
</evidence>
<evidence type="ECO:0000256" key="1">
    <source>
        <dbReference type="SAM" id="SignalP"/>
    </source>
</evidence>
<protein>
    <submittedName>
        <fullName evidence="2">Uncharacterized protein</fullName>
    </submittedName>
</protein>
<organism evidence="2">
    <name type="scientific">Bionectria ochroleuca</name>
    <name type="common">Gliocladium roseum</name>
    <dbReference type="NCBI Taxonomy" id="29856"/>
    <lineage>
        <taxon>Eukaryota</taxon>
        <taxon>Fungi</taxon>
        <taxon>Dikarya</taxon>
        <taxon>Ascomycota</taxon>
        <taxon>Pezizomycotina</taxon>
        <taxon>Sordariomycetes</taxon>
        <taxon>Hypocreomycetidae</taxon>
        <taxon>Hypocreales</taxon>
        <taxon>Bionectriaceae</taxon>
        <taxon>Clonostachys</taxon>
    </lineage>
</organism>
<sequence>MDASALPPLPLLLLLMLMSGGVLGSECLEDLLPSRNSTRGVIASRAIFTSWGSLISENKGVAKVVCCFSGCYVPCNSPRACSPEMN</sequence>
<accession>A0A0B7JNT0</accession>
<feature type="signal peptide" evidence="1">
    <location>
        <begin position="1"/>
        <end position="24"/>
    </location>
</feature>
<gene>
    <name evidence="2" type="ORF">BN869_000002703_1</name>
</gene>
<dbReference type="EMBL" id="CDPU01000005">
    <property type="protein sequence ID" value="CEO46648.1"/>
    <property type="molecule type" value="Genomic_DNA"/>
</dbReference>